<dbReference type="EMBL" id="JAPNKE010000002">
    <property type="protein sequence ID" value="MCY1005567.1"/>
    <property type="molecule type" value="Genomic_DNA"/>
</dbReference>
<keyword evidence="4 5" id="KW-0067">ATP-binding</keyword>
<sequence>MATEAVTDSGPGSSEPDANALRFGRYVVLSRLGEGAMGVVYSAYDEILDRRVAVKLVRRRLSGDVPGRARLLREAQTLAQLSHPNVIQIYDVGEWQSQIFIALEFVHGRTLTAWLEEQTRSWSEIVEMFVQAGRGLAAAHGAGIIHRDVKPDNFMIGNDGRVRVMDFGLALPVGLGGDAETGPALSQSGRSLLRMTAAGSLIGTPAYMAPEQFLREPTDARTDQFGFCTALFEALYGYRPFPGSTIEEVSRNVLLGERAPVPARTPVPPSIQRAVLRGLESDPNLRFPTMQDLLVELAPTPERGRKRVRWALALAGIATASFAFVQAGAGGACRDAAEHLVGVWDEARSAAVERAMLATGLDFAADTVARTRQALDAHAAEWTDMHVRTCEAHRAGERSSAALDLQMHCLQRRRAELDALVDVLAEGDRGTVMNAAQAVAGLHSVASCGDPAALMDEQRRLGLPSDPAVAARVQLLQRDLAQVEALFLAGQLDRAVALVQRTIQAAEAAGYAPTLAEALFWHGRLFAETGELEQAASSLWDAYLTSIRAGHDAVELRALVTDVHVQGYGLNDYPAAERAAAIAGALIARRPPEVGVEAELLNNLANSRSAEGRLVEAEHLYRRGIELRQRTEPDNLLALGVTQIGLGEALRLSGRVEEAADVLHEASVTLDRHLGARHPFTCMARANFGLARLELGHLDAAAKLIEPSLPQLIAAFGTDRLDFAEYFAATGVLHLGRGAITRAFADLERAHELADRSQQPIIRAVTHFALARALWDHDPSQRERALALARQAERDATTMRNARRQREIAAWLATHGTEA</sequence>
<dbReference type="PROSITE" id="PS00108">
    <property type="entry name" value="PROTEIN_KINASE_ST"/>
    <property type="match status" value="1"/>
</dbReference>
<dbReference type="GO" id="GO:0004674">
    <property type="term" value="F:protein serine/threonine kinase activity"/>
    <property type="evidence" value="ECO:0007669"/>
    <property type="project" value="TreeGrafter"/>
</dbReference>
<dbReference type="InterPro" id="IPR019734">
    <property type="entry name" value="TPR_rpt"/>
</dbReference>
<dbReference type="Gene3D" id="3.30.200.20">
    <property type="entry name" value="Phosphorylase Kinase, domain 1"/>
    <property type="match status" value="1"/>
</dbReference>
<evidence type="ECO:0000256" key="3">
    <source>
        <dbReference type="ARBA" id="ARBA00022777"/>
    </source>
</evidence>
<evidence type="ECO:0000256" key="4">
    <source>
        <dbReference type="ARBA" id="ARBA00022840"/>
    </source>
</evidence>
<comment type="caution">
    <text evidence="7">The sequence shown here is derived from an EMBL/GenBank/DDBJ whole genome shotgun (WGS) entry which is preliminary data.</text>
</comment>
<evidence type="ECO:0000256" key="5">
    <source>
        <dbReference type="PROSITE-ProRule" id="PRU10141"/>
    </source>
</evidence>
<gene>
    <name evidence="7" type="ORF">OV079_08295</name>
</gene>
<accession>A0A9X3EK98</accession>
<evidence type="ECO:0000259" key="6">
    <source>
        <dbReference type="PROSITE" id="PS50011"/>
    </source>
</evidence>
<evidence type="ECO:0000313" key="7">
    <source>
        <dbReference type="EMBL" id="MCY1005567.1"/>
    </source>
</evidence>
<evidence type="ECO:0000256" key="2">
    <source>
        <dbReference type="ARBA" id="ARBA00022741"/>
    </source>
</evidence>
<keyword evidence="1" id="KW-0808">Transferase</keyword>
<name>A0A9X3EK98_9BACT</name>
<dbReference type="PROSITE" id="PS50011">
    <property type="entry name" value="PROTEIN_KINASE_DOM"/>
    <property type="match status" value="1"/>
</dbReference>
<reference evidence="7" key="1">
    <citation type="submission" date="2022-11" db="EMBL/GenBank/DDBJ databases">
        <title>Minimal conservation of predation-associated metabolite biosynthetic gene clusters underscores biosynthetic potential of Myxococcota including descriptions for ten novel species: Archangium lansinium sp. nov., Myxococcus landrumus sp. nov., Nannocystis bai.</title>
        <authorList>
            <person name="Ahearne A."/>
            <person name="Stevens C."/>
            <person name="Phillips K."/>
        </authorList>
    </citation>
    <scope>NUCLEOTIDE SEQUENCE</scope>
    <source>
        <strain evidence="7">Na p29</strain>
    </source>
</reference>
<dbReference type="Proteomes" id="UP001150924">
    <property type="component" value="Unassembled WGS sequence"/>
</dbReference>
<dbReference type="Gene3D" id="1.10.510.10">
    <property type="entry name" value="Transferase(Phosphotransferase) domain 1"/>
    <property type="match status" value="1"/>
</dbReference>
<dbReference type="Pfam" id="PF13424">
    <property type="entry name" value="TPR_12"/>
    <property type="match status" value="1"/>
</dbReference>
<feature type="binding site" evidence="5">
    <location>
        <position position="55"/>
    </location>
    <ligand>
        <name>ATP</name>
        <dbReference type="ChEBI" id="CHEBI:30616"/>
    </ligand>
</feature>
<dbReference type="SUPFAM" id="SSF56112">
    <property type="entry name" value="Protein kinase-like (PK-like)"/>
    <property type="match status" value="1"/>
</dbReference>
<protein>
    <submittedName>
        <fullName evidence="7">Serine/threonine-protein kinase</fullName>
    </submittedName>
</protein>
<dbReference type="SUPFAM" id="SSF48452">
    <property type="entry name" value="TPR-like"/>
    <property type="match status" value="2"/>
</dbReference>
<evidence type="ECO:0000256" key="1">
    <source>
        <dbReference type="ARBA" id="ARBA00022679"/>
    </source>
</evidence>
<dbReference type="CDD" id="cd14014">
    <property type="entry name" value="STKc_PknB_like"/>
    <property type="match status" value="1"/>
</dbReference>
<dbReference type="RefSeq" id="WP_267767271.1">
    <property type="nucleotide sequence ID" value="NZ_JAPNKE010000002.1"/>
</dbReference>
<dbReference type="InterPro" id="IPR011990">
    <property type="entry name" value="TPR-like_helical_dom_sf"/>
</dbReference>
<evidence type="ECO:0000313" key="8">
    <source>
        <dbReference type="Proteomes" id="UP001150924"/>
    </source>
</evidence>
<dbReference type="Pfam" id="PF00069">
    <property type="entry name" value="Pkinase"/>
    <property type="match status" value="1"/>
</dbReference>
<dbReference type="InterPro" id="IPR011009">
    <property type="entry name" value="Kinase-like_dom_sf"/>
</dbReference>
<organism evidence="7 8">
    <name type="scientific">Nannocystis pusilla</name>
    <dbReference type="NCBI Taxonomy" id="889268"/>
    <lineage>
        <taxon>Bacteria</taxon>
        <taxon>Pseudomonadati</taxon>
        <taxon>Myxococcota</taxon>
        <taxon>Polyangia</taxon>
        <taxon>Nannocystales</taxon>
        <taxon>Nannocystaceae</taxon>
        <taxon>Nannocystis</taxon>
    </lineage>
</organism>
<dbReference type="SMART" id="SM00220">
    <property type="entry name" value="S_TKc"/>
    <property type="match status" value="1"/>
</dbReference>
<proteinExistence type="predicted"/>
<dbReference type="PANTHER" id="PTHR43289:SF6">
    <property type="entry name" value="SERINE_THREONINE-PROTEIN KINASE NEKL-3"/>
    <property type="match status" value="1"/>
</dbReference>
<dbReference type="InterPro" id="IPR008271">
    <property type="entry name" value="Ser/Thr_kinase_AS"/>
</dbReference>
<dbReference type="Gene3D" id="1.25.40.10">
    <property type="entry name" value="Tetratricopeptide repeat domain"/>
    <property type="match status" value="2"/>
</dbReference>
<keyword evidence="8" id="KW-1185">Reference proteome</keyword>
<keyword evidence="2 5" id="KW-0547">Nucleotide-binding</keyword>
<keyword evidence="3 7" id="KW-0418">Kinase</keyword>
<feature type="domain" description="Protein kinase" evidence="6">
    <location>
        <begin position="26"/>
        <end position="298"/>
    </location>
</feature>
<dbReference type="InterPro" id="IPR017441">
    <property type="entry name" value="Protein_kinase_ATP_BS"/>
</dbReference>
<dbReference type="PROSITE" id="PS00107">
    <property type="entry name" value="PROTEIN_KINASE_ATP"/>
    <property type="match status" value="1"/>
</dbReference>
<dbReference type="InterPro" id="IPR000719">
    <property type="entry name" value="Prot_kinase_dom"/>
</dbReference>
<dbReference type="PANTHER" id="PTHR43289">
    <property type="entry name" value="MITOGEN-ACTIVATED PROTEIN KINASE KINASE KINASE 20-RELATED"/>
    <property type="match status" value="1"/>
</dbReference>
<dbReference type="SMART" id="SM00028">
    <property type="entry name" value="TPR"/>
    <property type="match status" value="3"/>
</dbReference>
<dbReference type="AlphaFoldDB" id="A0A9X3EK98"/>
<dbReference type="GO" id="GO:0005524">
    <property type="term" value="F:ATP binding"/>
    <property type="evidence" value="ECO:0007669"/>
    <property type="project" value="UniProtKB-UniRule"/>
</dbReference>